<reference evidence="3 4" key="1">
    <citation type="submission" date="2018-08" db="EMBL/GenBank/DDBJ databases">
        <title>A genome reference for cultivated species of the human gut microbiota.</title>
        <authorList>
            <person name="Zou Y."/>
            <person name="Xue W."/>
            <person name="Luo G."/>
        </authorList>
    </citation>
    <scope>NUCLEOTIDE SEQUENCE [LARGE SCALE GENOMIC DNA]</scope>
    <source>
        <strain evidence="3 4">AF42-9</strain>
    </source>
</reference>
<evidence type="ECO:0000256" key="1">
    <source>
        <dbReference type="SAM" id="Phobius"/>
    </source>
</evidence>
<name>A0A415GI60_9BACT</name>
<dbReference type="InterPro" id="IPR019734">
    <property type="entry name" value="TPR_rpt"/>
</dbReference>
<accession>A0A415GI60</accession>
<dbReference type="InterPro" id="IPR011990">
    <property type="entry name" value="TPR-like_helical_dom_sf"/>
</dbReference>
<gene>
    <name evidence="3" type="ORF">DW060_09925</name>
</gene>
<keyword evidence="1" id="KW-0812">Transmembrane</keyword>
<keyword evidence="1" id="KW-0472">Membrane</keyword>
<dbReference type="Gene3D" id="3.30.565.10">
    <property type="entry name" value="Histidine kinase-like ATPase, C-terminal domain"/>
    <property type="match status" value="1"/>
</dbReference>
<feature type="transmembrane region" description="Helical" evidence="1">
    <location>
        <begin position="454"/>
        <end position="474"/>
    </location>
</feature>
<sequence length="690" mass="79972">MEPNNLLNCIKAFAKRICATLLAALAVSLLTIGCGDKSARDANNSDSTRINKLKQIDDSVMTLAPSVKQLIADGIRTAPDSMTAYEYRLREARYLTLTDRPERSKDHIENILRFAEQQQKRELNNAEKRRLNTLIAGAYNCRAAYYHNFHRKQHQAIQLYKAAYSLLANSDSEHNMPKVCANLADAYIQDNNMPMAAQWYRRALFLVDSLALPPKENVTLYMGLAQIYLSLHDFDTALHYYKATEEHFNMMSPSMQAYFLNNFGNYYYFKKNYRQALDKFLRMKQNLERHGMQNNFDMYLCKVNLADVYLNLDSIRTTQRYLDEVEPYFHKRDDFTALHYCKTIRIGIATKTGNIATAQRLIADNDETQHPVQYTLVNLRNRYLQKYYEQVGNFRRAYELLQSNYAYNDSLEHNHSNMRSADIMARFTSDTLQLRHDLMIEHKNATIAKTKNQLTLAIAIMLILVLILILWFMYIKRKQLKAQMDIMNLRLNIVRNRISPHFVFNVLNNKIINSEQSEATELQDLTRLIRTNLDMSRQPAVTLAEELDFVEKYIRVERFMLGSDFVWHINVAPDVDREQVRVPSMFLQILTENAIIHGLKGWDGHKELTIDVHREQRTTVISVSDNGPGFNASNGTFKKKTGMGIISQTIAITNMHNKNKIRFEITNIENNGTVCGCRATLRVPDGVRFL</sequence>
<dbReference type="SMART" id="SM00028">
    <property type="entry name" value="TPR"/>
    <property type="match status" value="3"/>
</dbReference>
<organism evidence="3 4">
    <name type="scientific">Leyella stercorea</name>
    <dbReference type="NCBI Taxonomy" id="363265"/>
    <lineage>
        <taxon>Bacteria</taxon>
        <taxon>Pseudomonadati</taxon>
        <taxon>Bacteroidota</taxon>
        <taxon>Bacteroidia</taxon>
        <taxon>Bacteroidales</taxon>
        <taxon>Prevotellaceae</taxon>
        <taxon>Leyella</taxon>
    </lineage>
</organism>
<dbReference type="Gene3D" id="1.25.40.10">
    <property type="entry name" value="Tetratricopeptide repeat domain"/>
    <property type="match status" value="1"/>
</dbReference>
<dbReference type="Pfam" id="PF06580">
    <property type="entry name" value="His_kinase"/>
    <property type="match status" value="1"/>
</dbReference>
<dbReference type="AlphaFoldDB" id="A0A415GI60"/>
<dbReference type="OrthoDB" id="908907at2"/>
<dbReference type="EMBL" id="QRNO01000054">
    <property type="protein sequence ID" value="RHK48838.1"/>
    <property type="molecule type" value="Genomic_DNA"/>
</dbReference>
<dbReference type="SUPFAM" id="SSF48452">
    <property type="entry name" value="TPR-like"/>
    <property type="match status" value="1"/>
</dbReference>
<evidence type="ECO:0000313" key="3">
    <source>
        <dbReference type="EMBL" id="RHK48838.1"/>
    </source>
</evidence>
<dbReference type="GO" id="GO:0016020">
    <property type="term" value="C:membrane"/>
    <property type="evidence" value="ECO:0007669"/>
    <property type="project" value="InterPro"/>
</dbReference>
<dbReference type="GO" id="GO:0000155">
    <property type="term" value="F:phosphorelay sensor kinase activity"/>
    <property type="evidence" value="ECO:0007669"/>
    <property type="project" value="InterPro"/>
</dbReference>
<protein>
    <recommendedName>
        <fullName evidence="2">Signal transduction histidine kinase internal region domain-containing protein</fullName>
    </recommendedName>
</protein>
<dbReference type="PANTHER" id="PTHR34220:SF7">
    <property type="entry name" value="SENSOR HISTIDINE KINASE YPDA"/>
    <property type="match status" value="1"/>
</dbReference>
<proteinExistence type="predicted"/>
<dbReference type="Proteomes" id="UP000286598">
    <property type="component" value="Unassembled WGS sequence"/>
</dbReference>
<evidence type="ECO:0000313" key="4">
    <source>
        <dbReference type="Proteomes" id="UP000286598"/>
    </source>
</evidence>
<dbReference type="InterPro" id="IPR010559">
    <property type="entry name" value="Sig_transdc_His_kin_internal"/>
</dbReference>
<evidence type="ECO:0000259" key="2">
    <source>
        <dbReference type="Pfam" id="PF06580"/>
    </source>
</evidence>
<keyword evidence="4" id="KW-1185">Reference proteome</keyword>
<keyword evidence="1" id="KW-1133">Transmembrane helix</keyword>
<dbReference type="InterPro" id="IPR036890">
    <property type="entry name" value="HATPase_C_sf"/>
</dbReference>
<dbReference type="SUPFAM" id="SSF55874">
    <property type="entry name" value="ATPase domain of HSP90 chaperone/DNA topoisomerase II/histidine kinase"/>
    <property type="match status" value="1"/>
</dbReference>
<dbReference type="InterPro" id="IPR050640">
    <property type="entry name" value="Bact_2-comp_sensor_kinase"/>
</dbReference>
<comment type="caution">
    <text evidence="3">The sequence shown here is derived from an EMBL/GenBank/DDBJ whole genome shotgun (WGS) entry which is preliminary data.</text>
</comment>
<dbReference type="PANTHER" id="PTHR34220">
    <property type="entry name" value="SENSOR HISTIDINE KINASE YPDA"/>
    <property type="match status" value="1"/>
</dbReference>
<feature type="domain" description="Signal transduction histidine kinase internal region" evidence="2">
    <location>
        <begin position="490"/>
        <end position="563"/>
    </location>
</feature>